<evidence type="ECO:0000256" key="1">
    <source>
        <dbReference type="SAM" id="MobiDB-lite"/>
    </source>
</evidence>
<gene>
    <name evidence="2" type="ORF">SETTUDRAFT_166969</name>
</gene>
<reference evidence="2 3" key="1">
    <citation type="journal article" date="2012" name="PLoS Pathog.">
        <title>Diverse lifestyles and strategies of plant pathogenesis encoded in the genomes of eighteen Dothideomycetes fungi.</title>
        <authorList>
            <person name="Ohm R.A."/>
            <person name="Feau N."/>
            <person name="Henrissat B."/>
            <person name="Schoch C.L."/>
            <person name="Horwitz B.A."/>
            <person name="Barry K.W."/>
            <person name="Condon B.J."/>
            <person name="Copeland A.C."/>
            <person name="Dhillon B."/>
            <person name="Glaser F."/>
            <person name="Hesse C.N."/>
            <person name="Kosti I."/>
            <person name="LaButti K."/>
            <person name="Lindquist E.A."/>
            <person name="Lucas S."/>
            <person name="Salamov A.A."/>
            <person name="Bradshaw R.E."/>
            <person name="Ciuffetti L."/>
            <person name="Hamelin R.C."/>
            <person name="Kema G.H.J."/>
            <person name="Lawrence C."/>
            <person name="Scott J.A."/>
            <person name="Spatafora J.W."/>
            <person name="Turgeon B.G."/>
            <person name="de Wit P.J.G.M."/>
            <person name="Zhong S."/>
            <person name="Goodwin S.B."/>
            <person name="Grigoriev I.V."/>
        </authorList>
    </citation>
    <scope>NUCLEOTIDE SEQUENCE [LARGE SCALE GENOMIC DNA]</scope>
    <source>
        <strain evidence="3">28A</strain>
    </source>
</reference>
<dbReference type="EMBL" id="KB908482">
    <property type="protein sequence ID" value="EOA91171.1"/>
    <property type="molecule type" value="Genomic_DNA"/>
</dbReference>
<evidence type="ECO:0000313" key="3">
    <source>
        <dbReference type="Proteomes" id="UP000016935"/>
    </source>
</evidence>
<proteinExistence type="predicted"/>
<dbReference type="GeneID" id="19399999"/>
<dbReference type="STRING" id="671987.R0J379"/>
<protein>
    <recommendedName>
        <fullName evidence="4">BTB domain-containing protein</fullName>
    </recommendedName>
</protein>
<reference evidence="2 3" key="2">
    <citation type="journal article" date="2013" name="PLoS Genet.">
        <title>Comparative genome structure, secondary metabolite, and effector coding capacity across Cochliobolus pathogens.</title>
        <authorList>
            <person name="Condon B.J."/>
            <person name="Leng Y."/>
            <person name="Wu D."/>
            <person name="Bushley K.E."/>
            <person name="Ohm R.A."/>
            <person name="Otillar R."/>
            <person name="Martin J."/>
            <person name="Schackwitz W."/>
            <person name="Grimwood J."/>
            <person name="MohdZainudin N."/>
            <person name="Xue C."/>
            <person name="Wang R."/>
            <person name="Manning V.A."/>
            <person name="Dhillon B."/>
            <person name="Tu Z.J."/>
            <person name="Steffenson B.J."/>
            <person name="Salamov A."/>
            <person name="Sun H."/>
            <person name="Lowry S."/>
            <person name="LaButti K."/>
            <person name="Han J."/>
            <person name="Copeland A."/>
            <person name="Lindquist E."/>
            <person name="Barry K."/>
            <person name="Schmutz J."/>
            <person name="Baker S.E."/>
            <person name="Ciuffetti L.M."/>
            <person name="Grigoriev I.V."/>
            <person name="Zhong S."/>
            <person name="Turgeon B.G."/>
        </authorList>
    </citation>
    <scope>NUCLEOTIDE SEQUENCE [LARGE SCALE GENOMIC DNA]</scope>
    <source>
        <strain evidence="3">28A</strain>
    </source>
</reference>
<dbReference type="OrthoDB" id="5275938at2759"/>
<accession>R0J379</accession>
<feature type="region of interest" description="Disordered" evidence="1">
    <location>
        <begin position="1"/>
        <end position="40"/>
    </location>
</feature>
<sequence length="390" mass="43809">MLWRSSFLLRGRSAPETSPPPRGDAGDASDDEATLSDTRPIDASELQPTIVFDDTGDSILMLGTDSSGHQPVQVSRTAMMLASPVWKTIFERHWSDNGTATLPLPDDELDAMHIALRIAHLRFHELPKKNGLTIDALLHLSVVCDRYDIVKLVRPFLDLYGWAQCHYPDITSGEKCHPAWFFVAWTFGYKDSFQGLAKYVVKRTGLDQRGNAMMDSGQAFPLHMPPALLERIMEIREKTLTAMLDVLYDILDDITHVYVCQVDESCEPKCRAMVLGSFISFLLESNLYPVRRTASDTSLSIQQLYDHASSAEILTFESHDYAEMAAHVKRTNCDPQSVTADTFKHHGGLTLHRKCFGAFHLRSKLRAIYSDIGSAVLESHIRHMDEQAAK</sequence>
<dbReference type="HOGENOM" id="CLU_708167_0_0_1"/>
<dbReference type="InterPro" id="IPR011333">
    <property type="entry name" value="SKP1/BTB/POZ_sf"/>
</dbReference>
<evidence type="ECO:0008006" key="4">
    <source>
        <dbReference type="Google" id="ProtNLM"/>
    </source>
</evidence>
<dbReference type="eggNOG" id="ENOG502STXW">
    <property type="taxonomic scope" value="Eukaryota"/>
</dbReference>
<name>R0J379_EXST2</name>
<dbReference type="AlphaFoldDB" id="R0J379"/>
<dbReference type="RefSeq" id="XP_008021792.1">
    <property type="nucleotide sequence ID" value="XM_008023601.1"/>
</dbReference>
<dbReference type="Proteomes" id="UP000016935">
    <property type="component" value="Unassembled WGS sequence"/>
</dbReference>
<organism evidence="2 3">
    <name type="scientific">Exserohilum turcicum (strain 28A)</name>
    <name type="common">Northern leaf blight fungus</name>
    <name type="synonym">Setosphaeria turcica</name>
    <dbReference type="NCBI Taxonomy" id="671987"/>
    <lineage>
        <taxon>Eukaryota</taxon>
        <taxon>Fungi</taxon>
        <taxon>Dikarya</taxon>
        <taxon>Ascomycota</taxon>
        <taxon>Pezizomycotina</taxon>
        <taxon>Dothideomycetes</taxon>
        <taxon>Pleosporomycetidae</taxon>
        <taxon>Pleosporales</taxon>
        <taxon>Pleosporineae</taxon>
        <taxon>Pleosporaceae</taxon>
        <taxon>Exserohilum</taxon>
    </lineage>
</organism>
<dbReference type="Gene3D" id="3.30.710.10">
    <property type="entry name" value="Potassium Channel Kv1.1, Chain A"/>
    <property type="match status" value="1"/>
</dbReference>
<keyword evidence="3" id="KW-1185">Reference proteome</keyword>
<evidence type="ECO:0000313" key="2">
    <source>
        <dbReference type="EMBL" id="EOA91171.1"/>
    </source>
</evidence>